<keyword evidence="5 13" id="KW-0337">GPI-anchor biosynthesis</keyword>
<feature type="transmembrane region" description="Helical" evidence="13">
    <location>
        <begin position="756"/>
        <end position="774"/>
    </location>
</feature>
<dbReference type="FunFam" id="3.40.720.10:FF:000015">
    <property type="entry name" value="GPI ethanolamine phosphate transferase 1"/>
    <property type="match status" value="1"/>
</dbReference>
<evidence type="ECO:0000256" key="9">
    <source>
        <dbReference type="ARBA" id="ARBA00022989"/>
    </source>
</evidence>
<dbReference type="SUPFAM" id="SSF53649">
    <property type="entry name" value="Alkaline phosphatase-like"/>
    <property type="match status" value="1"/>
</dbReference>
<comment type="function">
    <text evidence="12 13">Ethanolamine phosphate transferase involved in glycosylphosphatidylinositol-anchor biosynthesis. Transfers ethanolamine phosphate to the first alpha-1,4-linked mannose of the glycosylphosphatidylinositol precursor of GPI-anchor.</text>
</comment>
<reference evidence="15" key="1">
    <citation type="submission" date="2022-07" db="EMBL/GenBank/DDBJ databases">
        <title>Phylogenomic reconstructions and comparative analyses of Kickxellomycotina fungi.</title>
        <authorList>
            <person name="Reynolds N.K."/>
            <person name="Stajich J.E."/>
            <person name="Barry K."/>
            <person name="Grigoriev I.V."/>
            <person name="Crous P."/>
            <person name="Smith M.E."/>
        </authorList>
    </citation>
    <scope>NUCLEOTIDE SEQUENCE</scope>
    <source>
        <strain evidence="15">RSA 861</strain>
    </source>
</reference>
<evidence type="ECO:0000256" key="8">
    <source>
        <dbReference type="ARBA" id="ARBA00022824"/>
    </source>
</evidence>
<feature type="transmembrane region" description="Helical" evidence="13">
    <location>
        <begin position="958"/>
        <end position="978"/>
    </location>
</feature>
<evidence type="ECO:0000256" key="13">
    <source>
        <dbReference type="RuleBase" id="RU367138"/>
    </source>
</evidence>
<dbReference type="GO" id="GO:0005789">
    <property type="term" value="C:endoplasmic reticulum membrane"/>
    <property type="evidence" value="ECO:0007669"/>
    <property type="project" value="UniProtKB-SubCell"/>
</dbReference>
<keyword evidence="11" id="KW-0325">Glycoprotein</keyword>
<dbReference type="InterPro" id="IPR002591">
    <property type="entry name" value="Phosphodiest/P_Trfase"/>
</dbReference>
<dbReference type="GO" id="GO:0051377">
    <property type="term" value="F:mannose-ethanolamine phosphotransferase activity"/>
    <property type="evidence" value="ECO:0007669"/>
    <property type="project" value="UniProtKB-UniRule"/>
</dbReference>
<comment type="similarity">
    <text evidence="3 13">Belongs to the PIGG/PIGN/PIGO family. PIGN subfamily.</text>
</comment>
<evidence type="ECO:0000313" key="16">
    <source>
        <dbReference type="Proteomes" id="UP001150569"/>
    </source>
</evidence>
<dbReference type="PANTHER" id="PTHR12250:SF0">
    <property type="entry name" value="GPI ETHANOLAMINE PHOSPHATE TRANSFERASE 1"/>
    <property type="match status" value="1"/>
</dbReference>
<evidence type="ECO:0000256" key="10">
    <source>
        <dbReference type="ARBA" id="ARBA00023136"/>
    </source>
</evidence>
<name>A0A9W8DTR5_9FUNG</name>
<evidence type="ECO:0000313" key="15">
    <source>
        <dbReference type="EMBL" id="KAJ1917476.1"/>
    </source>
</evidence>
<dbReference type="CDD" id="cd16020">
    <property type="entry name" value="GPI_EPT_1"/>
    <property type="match status" value="1"/>
</dbReference>
<dbReference type="Pfam" id="PF01663">
    <property type="entry name" value="Phosphodiest"/>
    <property type="match status" value="1"/>
</dbReference>
<feature type="transmembrane region" description="Helical" evidence="13">
    <location>
        <begin position="925"/>
        <end position="946"/>
    </location>
</feature>
<comment type="subcellular location">
    <subcellularLocation>
        <location evidence="1 13">Endoplasmic reticulum membrane</location>
        <topology evidence="1 13">Multi-pass membrane protein</topology>
    </subcellularLocation>
</comment>
<evidence type="ECO:0000256" key="6">
    <source>
        <dbReference type="ARBA" id="ARBA00022679"/>
    </source>
</evidence>
<sequence length="1003" mass="110591">MALSARNALLLFGVVFHLVYLWSIFDIYFRSPLVHGMTPHRVELPSPARRLVLFVADGLRADKIYEPYLNETRRNLGQPDLQPEPLAPYLRSIIQTRGSWGVSHTRVPTESRPGHVALIAGFYEDVSAVTKGWKMNPVNFDSTFNESRHTWSFGSPDILPMFSHGATNPEHVETFMYGHEDEDFAADGSQLDTWVFNKVHDLFDRADTADPALKAQLEESQVVFFLHLLGLDTNGHAHRPHSDEYLNNIRTVDAGIQRAVDRIESFYGHDGRTAYVFTADHGMNNRGVHGDGHPDNTRTPLIAWGAGVRGPEVTAAGTGHDDFSSPWGLTDYVRRDVEQADIAPLMTSLIGVPYPLNSVGVLPLDYLDATPEYRAASAFTNARQILEQFEVKQTDKQATQLFFQPYPSLAPASAKVAHPTGHVAYIADLIAKQRYTEAERACQELIDQALDGLRYYQTYDWVFLRSTITAGYVGWILYSLLFVIRHYALGGANPVVARPQGADPALDTSALVFTHLLNVFALLVLGALWALLYVQHNPLLYYAYTAFPVYFWCEIFKHAHVFGAVVNRAWLTSPDSPASAADPTSSSSVFTIVASTLVYIGALELLVASYFHRSVLSAGFVGLSVWPHISRVGTVATLVKSPTPYLWSVFCLATSVFTLLPVEKGEDVSLILAGGILILLSGVLAFVYRVRLFALPADSKPMAPIRTAAVLARTTAPLASVLLLVQLALIAGTCLLVRSTVASLTAKAGLPRANQALAWVLLISPVVPLLVGLFSRQNHLHRLVTIYLALAPPFILLSISYEVLFYFCFSVTLLLFLSLEQYRELAFPRSLATPSPAVSTPAYGLLHLGDLFTAGQFLFLVNVGFFGTGNVASISSFSLEAVYRLTTIFDPFVMGALLIVKILIPFFLLSSVLNFTNRIKRIPPMALFLLVLATTDIITLNFFYLVRDTGSWLEIGTTISHFCIASLFVLFIIAFYLISQVFTSGTVIVEPMPSVTLAAKKVS</sequence>
<evidence type="ECO:0000259" key="14">
    <source>
        <dbReference type="Pfam" id="PF04987"/>
    </source>
</evidence>
<dbReference type="AlphaFoldDB" id="A0A9W8DTR5"/>
<feature type="transmembrane region" description="Helical" evidence="13">
    <location>
        <begin position="710"/>
        <end position="736"/>
    </location>
</feature>
<organism evidence="15 16">
    <name type="scientific">Tieghemiomyces parasiticus</name>
    <dbReference type="NCBI Taxonomy" id="78921"/>
    <lineage>
        <taxon>Eukaryota</taxon>
        <taxon>Fungi</taxon>
        <taxon>Fungi incertae sedis</taxon>
        <taxon>Zoopagomycota</taxon>
        <taxon>Kickxellomycotina</taxon>
        <taxon>Dimargaritomycetes</taxon>
        <taxon>Dimargaritales</taxon>
        <taxon>Dimargaritaceae</taxon>
        <taxon>Tieghemiomyces</taxon>
    </lineage>
</organism>
<keyword evidence="10 13" id="KW-0472">Membrane</keyword>
<feature type="transmembrane region" description="Helical" evidence="13">
    <location>
        <begin position="510"/>
        <end position="532"/>
    </location>
</feature>
<evidence type="ECO:0000256" key="2">
    <source>
        <dbReference type="ARBA" id="ARBA00004687"/>
    </source>
</evidence>
<evidence type="ECO:0000256" key="1">
    <source>
        <dbReference type="ARBA" id="ARBA00004477"/>
    </source>
</evidence>
<gene>
    <name evidence="15" type="primary">MCD4_1</name>
    <name evidence="15" type="ORF">IWQ60_007766</name>
</gene>
<dbReference type="OrthoDB" id="2748310at2759"/>
<dbReference type="PANTHER" id="PTHR12250">
    <property type="entry name" value="PHOSPHATIDYLINOSITOL GLYCAN, CLASS N"/>
    <property type="match status" value="1"/>
</dbReference>
<comment type="pathway">
    <text evidence="2 13">Glycolipid biosynthesis; glycosylphosphatidylinositol-anchor biosynthesis.</text>
</comment>
<feature type="transmembrane region" description="Helical" evidence="13">
    <location>
        <begin position="645"/>
        <end position="662"/>
    </location>
</feature>
<feature type="transmembrane region" description="Helical" evidence="13">
    <location>
        <begin position="669"/>
        <end position="690"/>
    </location>
</feature>
<dbReference type="EC" id="2.-.-.-" evidence="13"/>
<proteinExistence type="inferred from homology"/>
<dbReference type="InterPro" id="IPR017852">
    <property type="entry name" value="GPI_EtnP_transferase_1_C"/>
</dbReference>
<evidence type="ECO:0000256" key="11">
    <source>
        <dbReference type="ARBA" id="ARBA00023180"/>
    </source>
</evidence>
<comment type="caution">
    <text evidence="15">The sequence shown here is derived from an EMBL/GenBank/DDBJ whole genome shotgun (WGS) entry which is preliminary data.</text>
</comment>
<protein>
    <recommendedName>
        <fullName evidence="4 13">GPI ethanolamine phosphate transferase 1</fullName>
        <ecNumber evidence="13">2.-.-.-</ecNumber>
    </recommendedName>
</protein>
<dbReference type="InterPro" id="IPR017850">
    <property type="entry name" value="Alkaline_phosphatase_core_sf"/>
</dbReference>
<dbReference type="EMBL" id="JANBPT010000540">
    <property type="protein sequence ID" value="KAJ1917476.1"/>
    <property type="molecule type" value="Genomic_DNA"/>
</dbReference>
<dbReference type="Pfam" id="PF04987">
    <property type="entry name" value="PigN"/>
    <property type="match status" value="1"/>
</dbReference>
<evidence type="ECO:0000256" key="4">
    <source>
        <dbReference type="ARBA" id="ARBA00020831"/>
    </source>
</evidence>
<keyword evidence="9 13" id="KW-1133">Transmembrane helix</keyword>
<evidence type="ECO:0000256" key="3">
    <source>
        <dbReference type="ARBA" id="ARBA00008400"/>
    </source>
</evidence>
<keyword evidence="16" id="KW-1185">Reference proteome</keyword>
<keyword evidence="6 13" id="KW-0808">Transferase</keyword>
<dbReference type="GO" id="GO:0006506">
    <property type="term" value="P:GPI anchor biosynthetic process"/>
    <property type="evidence" value="ECO:0007669"/>
    <property type="project" value="UniProtKB-KW"/>
</dbReference>
<keyword evidence="7 13" id="KW-0812">Transmembrane</keyword>
<feature type="transmembrane region" description="Helical" evidence="13">
    <location>
        <begin position="472"/>
        <end position="489"/>
    </location>
</feature>
<evidence type="ECO:0000256" key="5">
    <source>
        <dbReference type="ARBA" id="ARBA00022502"/>
    </source>
</evidence>
<evidence type="ECO:0000256" key="7">
    <source>
        <dbReference type="ARBA" id="ARBA00022692"/>
    </source>
</evidence>
<dbReference type="InterPro" id="IPR007070">
    <property type="entry name" value="GPI_EtnP_transferase_1"/>
</dbReference>
<keyword evidence="8 13" id="KW-0256">Endoplasmic reticulum</keyword>
<feature type="transmembrane region" description="Helical" evidence="13">
    <location>
        <begin position="891"/>
        <end position="913"/>
    </location>
</feature>
<dbReference type="Gene3D" id="3.40.720.10">
    <property type="entry name" value="Alkaline Phosphatase, subunit A"/>
    <property type="match status" value="1"/>
</dbReference>
<feature type="transmembrane region" description="Helical" evidence="13">
    <location>
        <begin position="794"/>
        <end position="819"/>
    </location>
</feature>
<evidence type="ECO:0000256" key="12">
    <source>
        <dbReference type="ARBA" id="ARBA00024850"/>
    </source>
</evidence>
<dbReference type="Proteomes" id="UP001150569">
    <property type="component" value="Unassembled WGS sequence"/>
</dbReference>
<feature type="transmembrane region" description="Helical" evidence="13">
    <location>
        <begin position="589"/>
        <end position="611"/>
    </location>
</feature>
<feature type="domain" description="GPI ethanolamine phosphate transferase 1 C-terminal" evidence="14">
    <location>
        <begin position="451"/>
        <end position="951"/>
    </location>
</feature>
<dbReference type="InterPro" id="IPR037671">
    <property type="entry name" value="PIGN_N"/>
</dbReference>
<accession>A0A9W8DTR5</accession>
<feature type="transmembrane region" description="Helical" evidence="13">
    <location>
        <begin position="857"/>
        <end position="879"/>
    </location>
</feature>